<accession>A0AAD7JI41</accession>
<evidence type="ECO:0000256" key="3">
    <source>
        <dbReference type="ARBA" id="ARBA00008804"/>
    </source>
</evidence>
<dbReference type="FunFam" id="3.40.1110.10:FF:000005">
    <property type="entry name" value="Plasma membrane ATPase"/>
    <property type="match status" value="1"/>
</dbReference>
<dbReference type="FunFam" id="2.70.150.10:FF:000004">
    <property type="entry name" value="Plasma membrane ATPase"/>
    <property type="match status" value="1"/>
</dbReference>
<evidence type="ECO:0000313" key="14">
    <source>
        <dbReference type="Proteomes" id="UP001215598"/>
    </source>
</evidence>
<feature type="transmembrane region" description="Helical" evidence="10">
    <location>
        <begin position="342"/>
        <end position="364"/>
    </location>
</feature>
<dbReference type="GO" id="GO:0120029">
    <property type="term" value="P:proton export across plasma membrane"/>
    <property type="evidence" value="ECO:0007669"/>
    <property type="project" value="UniProtKB-UniRule"/>
</dbReference>
<reference evidence="13" key="1">
    <citation type="submission" date="2023-03" db="EMBL/GenBank/DDBJ databases">
        <title>Massive genome expansion in bonnet fungi (Mycena s.s.) driven by repeated elements and novel gene families across ecological guilds.</title>
        <authorList>
            <consortium name="Lawrence Berkeley National Laboratory"/>
            <person name="Harder C.B."/>
            <person name="Miyauchi S."/>
            <person name="Viragh M."/>
            <person name="Kuo A."/>
            <person name="Thoen E."/>
            <person name="Andreopoulos B."/>
            <person name="Lu D."/>
            <person name="Skrede I."/>
            <person name="Drula E."/>
            <person name="Henrissat B."/>
            <person name="Morin E."/>
            <person name="Kohler A."/>
            <person name="Barry K."/>
            <person name="LaButti K."/>
            <person name="Morin E."/>
            <person name="Salamov A."/>
            <person name="Lipzen A."/>
            <person name="Mereny Z."/>
            <person name="Hegedus B."/>
            <person name="Baldrian P."/>
            <person name="Stursova M."/>
            <person name="Weitz H."/>
            <person name="Taylor A."/>
            <person name="Grigoriev I.V."/>
            <person name="Nagy L.G."/>
            <person name="Martin F."/>
            <person name="Kauserud H."/>
        </authorList>
    </citation>
    <scope>NUCLEOTIDE SEQUENCE</scope>
    <source>
        <strain evidence="13">CBHHK182m</strain>
    </source>
</reference>
<organism evidence="13 14">
    <name type="scientific">Mycena metata</name>
    <dbReference type="NCBI Taxonomy" id="1033252"/>
    <lineage>
        <taxon>Eukaryota</taxon>
        <taxon>Fungi</taxon>
        <taxon>Dikarya</taxon>
        <taxon>Basidiomycota</taxon>
        <taxon>Agaricomycotina</taxon>
        <taxon>Agaricomycetes</taxon>
        <taxon>Agaricomycetidae</taxon>
        <taxon>Agaricales</taxon>
        <taxon>Marasmiineae</taxon>
        <taxon>Mycenaceae</taxon>
        <taxon>Mycena</taxon>
    </lineage>
</organism>
<dbReference type="InterPro" id="IPR004014">
    <property type="entry name" value="ATPase_P-typ_cation-transptr_N"/>
</dbReference>
<dbReference type="Gene3D" id="1.20.1110.10">
    <property type="entry name" value="Calcium-transporting ATPase, transmembrane domain"/>
    <property type="match status" value="1"/>
</dbReference>
<dbReference type="FunFam" id="3.40.50.1000:FF:000268">
    <property type="entry name" value="ATPase 4 plasma membrane-type"/>
    <property type="match status" value="1"/>
</dbReference>
<dbReference type="SUPFAM" id="SSF56784">
    <property type="entry name" value="HAD-like"/>
    <property type="match status" value="1"/>
</dbReference>
<dbReference type="Pfam" id="PF00690">
    <property type="entry name" value="Cation_ATPase_N"/>
    <property type="match status" value="1"/>
</dbReference>
<dbReference type="GO" id="GO:0005524">
    <property type="term" value="F:ATP binding"/>
    <property type="evidence" value="ECO:0007669"/>
    <property type="project" value="UniProtKB-UniRule"/>
</dbReference>
<dbReference type="GO" id="GO:0008553">
    <property type="term" value="F:P-type proton-exporting transporter activity"/>
    <property type="evidence" value="ECO:0007669"/>
    <property type="project" value="UniProtKB-UniRule"/>
</dbReference>
<keyword evidence="7 10" id="KW-1278">Translocase</keyword>
<dbReference type="InterPro" id="IPR023298">
    <property type="entry name" value="ATPase_P-typ_TM_dom_sf"/>
</dbReference>
<evidence type="ECO:0000256" key="1">
    <source>
        <dbReference type="ARBA" id="ARBA00003417"/>
    </source>
</evidence>
<keyword evidence="4 10" id="KW-0812">Transmembrane</keyword>
<proteinExistence type="inferred from homology"/>
<dbReference type="SFLD" id="SFLDF00027">
    <property type="entry name" value="p-type_atpase"/>
    <property type="match status" value="1"/>
</dbReference>
<keyword evidence="6 10" id="KW-0067">ATP-binding</keyword>
<feature type="compositionally biased region" description="Low complexity" evidence="11">
    <location>
        <begin position="14"/>
        <end position="35"/>
    </location>
</feature>
<dbReference type="InterPro" id="IPR044492">
    <property type="entry name" value="P_typ_ATPase_HD_dom"/>
</dbReference>
<comment type="subcellular location">
    <subcellularLocation>
        <location evidence="10">Cell membrane</location>
        <topology evidence="10">Multi-pass membrane protein</topology>
    </subcellularLocation>
    <subcellularLocation>
        <location evidence="2">Membrane</location>
        <topology evidence="2">Multi-pass membrane protein</topology>
    </subcellularLocation>
</comment>
<protein>
    <recommendedName>
        <fullName evidence="10">Plasma membrane ATPase</fullName>
        <ecNumber evidence="10">7.1.2.1</ecNumber>
    </recommendedName>
</protein>
<evidence type="ECO:0000256" key="11">
    <source>
        <dbReference type="SAM" id="MobiDB-lite"/>
    </source>
</evidence>
<feature type="compositionally biased region" description="Basic and acidic residues" evidence="11">
    <location>
        <begin position="36"/>
        <end position="50"/>
    </location>
</feature>
<feature type="transmembrane region" description="Helical" evidence="10">
    <location>
        <begin position="885"/>
        <end position="903"/>
    </location>
</feature>
<dbReference type="InterPro" id="IPR018303">
    <property type="entry name" value="ATPase_P-typ_P_site"/>
</dbReference>
<dbReference type="Pfam" id="PF00702">
    <property type="entry name" value="Hydrolase"/>
    <property type="match status" value="1"/>
</dbReference>
<dbReference type="GO" id="GO:0005886">
    <property type="term" value="C:plasma membrane"/>
    <property type="evidence" value="ECO:0007669"/>
    <property type="project" value="UniProtKB-SubCell"/>
</dbReference>
<dbReference type="InterPro" id="IPR059000">
    <property type="entry name" value="ATPase_P-type_domA"/>
</dbReference>
<dbReference type="SUPFAM" id="SSF81665">
    <property type="entry name" value="Calcium ATPase, transmembrane domain M"/>
    <property type="match status" value="1"/>
</dbReference>
<dbReference type="Gene3D" id="3.40.1110.10">
    <property type="entry name" value="Calcium-transporting ATPase, cytoplasmic domain N"/>
    <property type="match status" value="1"/>
</dbReference>
<keyword evidence="10" id="KW-0813">Transport</keyword>
<sequence>MADDSTEKVPGGDPAPVAPTSSPAAPAPASTPGAAPERKKREYKEFTHDEEKATHANVDMSTIELKAEDLYDKEKVDLETIVIDDVFKLLQCDENGLSPDEAVRRLELFGPNKLEQEDQNPFLQFLSFMWNPLSWVMEAAALVAIALSNGEHRAPDWQDFVGIVLLLFINSAIGFYEERGAGNAVKALMDSLAPKAKVKRAGSWSEIESAGLVPGDMVSFKIGDIVPADCRLTEAINVSIDQAALTGESLPQSKKLGDQCFSGSTCKQGEAEGVVISTGANTFFGRAASLVGQDDDTTGHLQKILAQIGSFCLVAIGIFVVAEILVLYAGFRYSYRRGLDNILVLLIGGIPIAMPTVLSVTLAVGAQQLAKHKAIVTRITAIEELAGVTILCSDKTGTLTTNKLTIDRETILTYSSFSADDVILLAAYASRTENQDAIDMSVVQAIGDVSRARAGIKLLDFKPFNPTDKRTEITYREEASGKLKRVTKGMTGSIIELCSRNRTEELENKLEKDVEGYATRGLRALAVAYEELDGDDFEAEGNGFELIGLLAIFDPPREDTKQTIDDALALGVKVKMVTGDQLAIAKETGRRLGLGDHMYPAKVLKDGPAPGGKHASLDEMIMDADGFAGVFPEHKYEIVKRLQGLGHLCAMTGDGANDAPALSRANVGIAVEGATDAARGAADIVLTEPGLSTIVHAIRGSRVIFQRMRNYSIYACAVTIRIVVCFAILAFAYKFDFPPFMILIIALLNDGTIMTLSVDRVLPSNTPDSWDLAEIFSYAVAYGLYLTMSTIAFVIIIKETTFFQDKFKVSLATSNPVQSNDPQLHMVVYLQVAIISQALIFVTRSHGFFFMERPSTALLGAFCIAQLISSIIAKYGNWGFTKIQGISGGWIGIVWVWNILWFLPLDWIKFAMKATVIKRLRERRLRQQAAAPVQRETDGVPITRTQSRAASIHESLYSNRVSFIKRAARKVGFGQKISMKPEELQRFSSIQAQRVGATLARNPSRTAA</sequence>
<comment type="similarity">
    <text evidence="3 10">Belongs to the cation transport ATPase (P-type) (TC 3.A.3) family. Type IIIA subfamily.</text>
</comment>
<dbReference type="Gene3D" id="3.40.50.1000">
    <property type="entry name" value="HAD superfamily/HAD-like"/>
    <property type="match status" value="1"/>
</dbReference>
<evidence type="ECO:0000256" key="4">
    <source>
        <dbReference type="ARBA" id="ARBA00022692"/>
    </source>
</evidence>
<dbReference type="InterPro" id="IPR023299">
    <property type="entry name" value="ATPase_P-typ_cyto_dom_N"/>
</dbReference>
<comment type="function">
    <text evidence="1">The plasma membrane ATPase of plants and fungi is a hydrogen ion pump. The proton gradient it generates drives the active transport of nutrients by H(+)-symport. The resulting external acidification and/or internal alkinization may mediate growth responses.</text>
</comment>
<dbReference type="InterPro" id="IPR008250">
    <property type="entry name" value="ATPase_P-typ_transduc_dom_A_sf"/>
</dbReference>
<dbReference type="Gene3D" id="2.70.150.10">
    <property type="entry name" value="Calcium-transporting ATPase, cytoplasmic transduction domain A"/>
    <property type="match status" value="1"/>
</dbReference>
<dbReference type="Proteomes" id="UP001215598">
    <property type="component" value="Unassembled WGS sequence"/>
</dbReference>
<feature type="transmembrane region" description="Helical" evidence="10">
    <location>
        <begin position="308"/>
        <end position="330"/>
    </location>
</feature>
<keyword evidence="9 10" id="KW-0472">Membrane</keyword>
<dbReference type="AlphaFoldDB" id="A0AAD7JI41"/>
<evidence type="ECO:0000256" key="6">
    <source>
        <dbReference type="ARBA" id="ARBA00022840"/>
    </source>
</evidence>
<dbReference type="PRINTS" id="PR00120">
    <property type="entry name" value="HATPASE"/>
</dbReference>
<dbReference type="InterPro" id="IPR036412">
    <property type="entry name" value="HAD-like_sf"/>
</dbReference>
<feature type="transmembrane region" description="Helical" evidence="10">
    <location>
        <begin position="779"/>
        <end position="797"/>
    </location>
</feature>
<evidence type="ECO:0000256" key="8">
    <source>
        <dbReference type="ARBA" id="ARBA00022989"/>
    </source>
</evidence>
<dbReference type="InterPro" id="IPR001757">
    <property type="entry name" value="P_typ_ATPase"/>
</dbReference>
<keyword evidence="10" id="KW-0375">Hydrogen ion transport</keyword>
<dbReference type="InterPro" id="IPR006534">
    <property type="entry name" value="P-type_ATPase_IIIA"/>
</dbReference>
<feature type="domain" description="Cation-transporting P-type ATPase N-terminal" evidence="12">
    <location>
        <begin position="77"/>
        <end position="149"/>
    </location>
</feature>
<feature type="transmembrane region" description="Helical" evidence="10">
    <location>
        <begin position="160"/>
        <end position="176"/>
    </location>
</feature>
<feature type="transmembrane region" description="Helical" evidence="10">
    <location>
        <begin position="128"/>
        <end position="148"/>
    </location>
</feature>
<evidence type="ECO:0000259" key="12">
    <source>
        <dbReference type="SMART" id="SM00831"/>
    </source>
</evidence>
<keyword evidence="14" id="KW-1185">Reference proteome</keyword>
<dbReference type="SFLD" id="SFLDG00002">
    <property type="entry name" value="C1.7:_P-type_atpase_like"/>
    <property type="match status" value="1"/>
</dbReference>
<comment type="catalytic activity">
    <reaction evidence="10">
        <text>ATP + H2O + H(+)(in) = ADP + phosphate + 2 H(+)(out)</text>
        <dbReference type="Rhea" id="RHEA:20852"/>
        <dbReference type="ChEBI" id="CHEBI:15377"/>
        <dbReference type="ChEBI" id="CHEBI:15378"/>
        <dbReference type="ChEBI" id="CHEBI:30616"/>
        <dbReference type="ChEBI" id="CHEBI:43474"/>
        <dbReference type="ChEBI" id="CHEBI:456216"/>
        <dbReference type="EC" id="7.1.2.1"/>
    </reaction>
</comment>
<gene>
    <name evidence="13" type="ORF">B0H16DRAFT_1310020</name>
</gene>
<evidence type="ECO:0000256" key="10">
    <source>
        <dbReference type="RuleBase" id="RU362083"/>
    </source>
</evidence>
<keyword evidence="5 10" id="KW-0547">Nucleotide-binding</keyword>
<dbReference type="EC" id="7.1.2.1" evidence="10"/>
<dbReference type="InterPro" id="IPR023214">
    <property type="entry name" value="HAD_sf"/>
</dbReference>
<evidence type="ECO:0000256" key="2">
    <source>
        <dbReference type="ARBA" id="ARBA00004141"/>
    </source>
</evidence>
<keyword evidence="10" id="KW-0406">Ion transport</keyword>
<dbReference type="SMART" id="SM00831">
    <property type="entry name" value="Cation_ATPase_N"/>
    <property type="match status" value="1"/>
</dbReference>
<feature type="transmembrane region" description="Helical" evidence="10">
    <location>
        <begin position="711"/>
        <end position="733"/>
    </location>
</feature>
<dbReference type="NCBIfam" id="TIGR01494">
    <property type="entry name" value="ATPase_P-type"/>
    <property type="match status" value="2"/>
</dbReference>
<dbReference type="SFLD" id="SFLDS00003">
    <property type="entry name" value="Haloacid_Dehalogenase"/>
    <property type="match status" value="1"/>
</dbReference>
<feature type="region of interest" description="Disordered" evidence="11">
    <location>
        <begin position="1"/>
        <end position="50"/>
    </location>
</feature>
<dbReference type="EMBL" id="JARKIB010000026">
    <property type="protein sequence ID" value="KAJ7765319.1"/>
    <property type="molecule type" value="Genomic_DNA"/>
</dbReference>
<dbReference type="SUPFAM" id="SSF81653">
    <property type="entry name" value="Calcium ATPase, transduction domain A"/>
    <property type="match status" value="1"/>
</dbReference>
<keyword evidence="8 10" id="KW-1133">Transmembrane helix</keyword>
<comment type="caution">
    <text evidence="13">The sequence shown here is derived from an EMBL/GenBank/DDBJ whole genome shotgun (WGS) entry which is preliminary data.</text>
</comment>
<dbReference type="NCBIfam" id="TIGR01647">
    <property type="entry name" value="ATPase-IIIA_H"/>
    <property type="match status" value="1"/>
</dbReference>
<keyword evidence="10" id="KW-0460">Magnesium</keyword>
<dbReference type="CDD" id="cd02076">
    <property type="entry name" value="P-type_ATPase_H"/>
    <property type="match status" value="1"/>
</dbReference>
<evidence type="ECO:0000313" key="13">
    <source>
        <dbReference type="EMBL" id="KAJ7765319.1"/>
    </source>
</evidence>
<evidence type="ECO:0000256" key="7">
    <source>
        <dbReference type="ARBA" id="ARBA00022967"/>
    </source>
</evidence>
<dbReference type="GO" id="GO:0016887">
    <property type="term" value="F:ATP hydrolysis activity"/>
    <property type="evidence" value="ECO:0007669"/>
    <property type="project" value="InterPro"/>
</dbReference>
<evidence type="ECO:0000256" key="5">
    <source>
        <dbReference type="ARBA" id="ARBA00022741"/>
    </source>
</evidence>
<dbReference type="PANTHER" id="PTHR42861">
    <property type="entry name" value="CALCIUM-TRANSPORTING ATPASE"/>
    <property type="match status" value="1"/>
</dbReference>
<feature type="transmembrane region" description="Helical" evidence="10">
    <location>
        <begin position="855"/>
        <end position="873"/>
    </location>
</feature>
<dbReference type="PRINTS" id="PR00119">
    <property type="entry name" value="CATATPASE"/>
</dbReference>
<dbReference type="PROSITE" id="PS00154">
    <property type="entry name" value="ATPASE_E1_E2"/>
    <property type="match status" value="1"/>
</dbReference>
<evidence type="ECO:0000256" key="9">
    <source>
        <dbReference type="ARBA" id="ARBA00023136"/>
    </source>
</evidence>
<name>A0AAD7JI41_9AGAR</name>
<dbReference type="Pfam" id="PF00122">
    <property type="entry name" value="E1-E2_ATPase"/>
    <property type="match status" value="1"/>
</dbReference>